<accession>A0A939BSI5</accession>
<evidence type="ECO:0000313" key="2">
    <source>
        <dbReference type="Proteomes" id="UP000774000"/>
    </source>
</evidence>
<dbReference type="InterPro" id="IPR022476">
    <property type="entry name" value="Spore_YabP/YqfC"/>
</dbReference>
<evidence type="ECO:0000313" key="1">
    <source>
        <dbReference type="EMBL" id="MBM7557181.1"/>
    </source>
</evidence>
<gene>
    <name evidence="1" type="ORF">JOC47_002036</name>
</gene>
<dbReference type="Pfam" id="PF07873">
    <property type="entry name" value="YabP"/>
    <property type="match status" value="1"/>
</dbReference>
<protein>
    <submittedName>
        <fullName evidence="1">Sporulation protein YabP</fullName>
    </submittedName>
</protein>
<proteinExistence type="predicted"/>
<organism evidence="1 2">
    <name type="scientific">Halanaerobacter jeridensis</name>
    <dbReference type="NCBI Taxonomy" id="706427"/>
    <lineage>
        <taxon>Bacteria</taxon>
        <taxon>Bacillati</taxon>
        <taxon>Bacillota</taxon>
        <taxon>Clostridia</taxon>
        <taxon>Halanaerobiales</taxon>
        <taxon>Halobacteroidaceae</taxon>
        <taxon>Halanaerobacter</taxon>
    </lineage>
</organism>
<sequence>MRDNEEQELKLVDRGLLELTGVEEVIDFDENKVRLETNLGNLIIDGSDLKMKHLDLDSKELIIKGHVRELKYDKVFKANGFFKRLFK</sequence>
<dbReference type="GO" id="GO:0030435">
    <property type="term" value="P:sporulation resulting in formation of a cellular spore"/>
    <property type="evidence" value="ECO:0007669"/>
    <property type="project" value="InterPro"/>
</dbReference>
<dbReference type="InterPro" id="IPR038705">
    <property type="entry name" value="YabP_sf"/>
</dbReference>
<dbReference type="NCBIfam" id="TIGR02892">
    <property type="entry name" value="spore_yabP"/>
    <property type="match status" value="1"/>
</dbReference>
<name>A0A939BSI5_9FIRM</name>
<dbReference type="RefSeq" id="WP_204701940.1">
    <property type="nucleotide sequence ID" value="NZ_JAFBDQ010000010.1"/>
</dbReference>
<keyword evidence="2" id="KW-1185">Reference proteome</keyword>
<comment type="caution">
    <text evidence="1">The sequence shown here is derived from an EMBL/GenBank/DDBJ whole genome shotgun (WGS) entry which is preliminary data.</text>
</comment>
<dbReference type="Proteomes" id="UP000774000">
    <property type="component" value="Unassembled WGS sequence"/>
</dbReference>
<dbReference type="EMBL" id="JAFBDQ010000010">
    <property type="protein sequence ID" value="MBM7557181.1"/>
    <property type="molecule type" value="Genomic_DNA"/>
</dbReference>
<dbReference type="Gene3D" id="2.60.40.2000">
    <property type="match status" value="1"/>
</dbReference>
<dbReference type="InterPro" id="IPR012504">
    <property type="entry name" value="Spore_YabP"/>
</dbReference>
<reference evidence="1" key="1">
    <citation type="submission" date="2021-01" db="EMBL/GenBank/DDBJ databases">
        <title>Genomic Encyclopedia of Type Strains, Phase IV (KMG-IV): sequencing the most valuable type-strain genomes for metagenomic binning, comparative biology and taxonomic classification.</title>
        <authorList>
            <person name="Goeker M."/>
        </authorList>
    </citation>
    <scope>NUCLEOTIDE SEQUENCE</scope>
    <source>
        <strain evidence="1">DSM 23230</strain>
    </source>
</reference>
<dbReference type="AlphaFoldDB" id="A0A939BSI5"/>